<dbReference type="RefSeq" id="YP_008082051.1">
    <property type="nucleotide sequence ID" value="NC_021436.1"/>
</dbReference>
<protein>
    <submittedName>
        <fullName evidence="1">Uncharacterized protein</fullName>
    </submittedName>
</protein>
<accession>N0A387</accession>
<gene>
    <name evidence="1" type="ORF">RSOL_m01150</name>
</gene>
<evidence type="ECO:0000313" key="1">
    <source>
        <dbReference type="EMBL" id="AGK45429.1"/>
    </source>
</evidence>
<reference evidence="1" key="1">
    <citation type="submission" date="2012-12" db="EMBL/GenBank/DDBJ databases">
        <authorList>
            <person name="Pakala S."/>
            <person name="Fedorova N."/>
            <person name="Joardar V."/>
            <person name="Shabalina S."/>
            <person name="Hostetler J."/>
            <person name="Pakala S."/>
            <person name="Zafar N."/>
            <person name="Nierman W."/>
            <person name="Cubeta M."/>
        </authorList>
    </citation>
    <scope>NUCLEOTIDE SEQUENCE</scope>
    <source>
        <strain evidence="1">AG3 Rhs1AP</strain>
    </source>
</reference>
<dbReference type="GeneID" id="16029558"/>
<reference evidence="1" key="2">
    <citation type="journal article" date="2014" name="FEMS Microbiol. Lett.">
        <title>Mobile elements and mitochondrial genome expansion in the soil fungus and potato pathogen Rhizoctonia solani AG-3.</title>
        <authorList>
            <person name="Losada L."/>
            <person name="Pakala S.B."/>
            <person name="Fedorova N.D."/>
            <person name="Joardar V."/>
            <person name="Shabalina S.A."/>
            <person name="Hostetler J."/>
            <person name="Pakala S.M."/>
            <person name="Zafar N."/>
            <person name="Thomas E."/>
            <person name="Rodriguez-Carres M."/>
            <person name="Dean R."/>
            <person name="Vilgalys R."/>
            <person name="Nierman W.C."/>
            <person name="Cubeta M.A."/>
        </authorList>
    </citation>
    <scope>NUCLEOTIDE SEQUENCE</scope>
    <source>
        <strain evidence="1">AG3 Rhs1AP</strain>
    </source>
</reference>
<dbReference type="AlphaFoldDB" id="N0A387"/>
<sequence>MIFLCVNLYGPYSFSCMVLNKFRIGVIIEWLPPAENQFLVLPAWFFCPIRTEKPVNLTYVKLTGVVNF</sequence>
<name>N0A387_9AGAM</name>
<dbReference type="EMBL" id="KC352446">
    <property type="protein sequence ID" value="AGK45429.1"/>
    <property type="molecule type" value="Genomic_DNA"/>
</dbReference>
<proteinExistence type="predicted"/>
<keyword evidence="1" id="KW-0496">Mitochondrion</keyword>
<organism evidence="1">
    <name type="scientific">Rhizoctonia solani</name>
    <dbReference type="NCBI Taxonomy" id="456999"/>
    <lineage>
        <taxon>Eukaryota</taxon>
        <taxon>Fungi</taxon>
        <taxon>Dikarya</taxon>
        <taxon>Basidiomycota</taxon>
        <taxon>Agaricomycotina</taxon>
        <taxon>Agaricomycetes</taxon>
        <taxon>Cantharellales</taxon>
        <taxon>Ceratobasidiaceae</taxon>
        <taxon>Rhizoctonia</taxon>
    </lineage>
</organism>
<geneLocation type="mitochondrion" evidence="1"/>